<keyword evidence="3" id="KW-1185">Reference proteome</keyword>
<keyword evidence="1" id="KW-0472">Membrane</keyword>
<keyword evidence="1" id="KW-1133">Transmembrane helix</keyword>
<feature type="transmembrane region" description="Helical" evidence="1">
    <location>
        <begin position="127"/>
        <end position="157"/>
    </location>
</feature>
<proteinExistence type="predicted"/>
<evidence type="ECO:0000313" key="3">
    <source>
        <dbReference type="Proteomes" id="UP001162131"/>
    </source>
</evidence>
<sequence length="534" mass="61868">MDKFLDISFQFLQNNLKFKDYENKVNEQLIPWSYTIILLNIPIFFTLALKEDIDLSAAIYYTTSAIFVYLLRNYSSKSWILTQIPYLTASFWLQYKPNILSSCLYFVPCLVLVFLSAREPYKWIVTFLLKLLILLLCFEFDVIGIVIACVTFFFFALHIENALREFYYKIADDDKFQEDLKGLLENFPCGIVFLGKNWKVLDHNKQASVILSSKDIKGKPFEKLFDEDNQYKIKAFLQKTYKKDLTLEEISIINENDVEGLQLFSSLLRWNNDECIVICISDISEFFKQRKLLTSLYKDFGSKLDVLNFELRKFCCQSQSPCKELMAFSKDVLYRFQSVFVLQSQFYGKFEFSSENFSPEKEVKGIIDELSLRTDKINSFVELSKSPSLPPYVLGDSEKHSMLIRCLIEFALNHCEPGAINLSLSVTDSNARCISLCYKISFITKSLSSLDLDKIFRARSGKLKRRSFNRIIKDITRFGVSLAGFDTLLVIMRGYVSEATITKETEKKADISVVIPFKHTQGRTRGDSAHTYLL</sequence>
<reference evidence="2" key="1">
    <citation type="submission" date="2021-09" db="EMBL/GenBank/DDBJ databases">
        <authorList>
            <consortium name="AG Swart"/>
            <person name="Singh M."/>
            <person name="Singh A."/>
            <person name="Seah K."/>
            <person name="Emmerich C."/>
        </authorList>
    </citation>
    <scope>NUCLEOTIDE SEQUENCE</scope>
    <source>
        <strain evidence="2">ATCC30299</strain>
    </source>
</reference>
<evidence type="ECO:0000256" key="1">
    <source>
        <dbReference type="SAM" id="Phobius"/>
    </source>
</evidence>
<keyword evidence="1" id="KW-0812">Transmembrane</keyword>
<name>A0AAU9I416_9CILI</name>
<feature type="transmembrane region" description="Helical" evidence="1">
    <location>
        <begin position="95"/>
        <end position="115"/>
    </location>
</feature>
<organism evidence="2 3">
    <name type="scientific">Blepharisma stoltei</name>
    <dbReference type="NCBI Taxonomy" id="1481888"/>
    <lineage>
        <taxon>Eukaryota</taxon>
        <taxon>Sar</taxon>
        <taxon>Alveolata</taxon>
        <taxon>Ciliophora</taxon>
        <taxon>Postciliodesmatophora</taxon>
        <taxon>Heterotrichea</taxon>
        <taxon>Heterotrichida</taxon>
        <taxon>Blepharismidae</taxon>
        <taxon>Blepharisma</taxon>
    </lineage>
</organism>
<dbReference type="Gene3D" id="3.30.450.20">
    <property type="entry name" value="PAS domain"/>
    <property type="match status" value="1"/>
</dbReference>
<gene>
    <name evidence="2" type="ORF">BSTOLATCC_MIC382</name>
</gene>
<feature type="transmembrane region" description="Helical" evidence="1">
    <location>
        <begin position="29"/>
        <end position="49"/>
    </location>
</feature>
<evidence type="ECO:0000313" key="2">
    <source>
        <dbReference type="EMBL" id="CAG9310173.1"/>
    </source>
</evidence>
<dbReference type="SUPFAM" id="SSF55785">
    <property type="entry name" value="PYP-like sensor domain (PAS domain)"/>
    <property type="match status" value="1"/>
</dbReference>
<protein>
    <submittedName>
        <fullName evidence="2">Uncharacterized protein</fullName>
    </submittedName>
</protein>
<accession>A0AAU9I416</accession>
<dbReference type="Proteomes" id="UP001162131">
    <property type="component" value="Unassembled WGS sequence"/>
</dbReference>
<dbReference type="AlphaFoldDB" id="A0AAU9I416"/>
<feature type="transmembrane region" description="Helical" evidence="1">
    <location>
        <begin position="58"/>
        <end position="75"/>
    </location>
</feature>
<dbReference type="InterPro" id="IPR035965">
    <property type="entry name" value="PAS-like_dom_sf"/>
</dbReference>
<dbReference type="EMBL" id="CAJZBQ010000001">
    <property type="protein sequence ID" value="CAG9310173.1"/>
    <property type="molecule type" value="Genomic_DNA"/>
</dbReference>
<comment type="caution">
    <text evidence="2">The sequence shown here is derived from an EMBL/GenBank/DDBJ whole genome shotgun (WGS) entry which is preliminary data.</text>
</comment>